<dbReference type="PROSITE" id="PS51186">
    <property type="entry name" value="GNAT"/>
    <property type="match status" value="1"/>
</dbReference>
<dbReference type="AlphaFoldDB" id="A0A1N7J7D6"/>
<dbReference type="GO" id="GO:0016747">
    <property type="term" value="F:acyltransferase activity, transferring groups other than amino-acyl groups"/>
    <property type="evidence" value="ECO:0007669"/>
    <property type="project" value="InterPro"/>
</dbReference>
<keyword evidence="2" id="KW-0687">Ribonucleoprotein</keyword>
<dbReference type="GO" id="GO:0005840">
    <property type="term" value="C:ribosome"/>
    <property type="evidence" value="ECO:0007669"/>
    <property type="project" value="UniProtKB-KW"/>
</dbReference>
<dbReference type="Gene3D" id="3.40.630.30">
    <property type="match status" value="1"/>
</dbReference>
<reference evidence="3" key="1">
    <citation type="submission" date="2017-01" db="EMBL/GenBank/DDBJ databases">
        <authorList>
            <person name="Varghese N."/>
            <person name="Submissions S."/>
        </authorList>
    </citation>
    <scope>NUCLEOTIDE SEQUENCE [LARGE SCALE GENOMIC DNA]</scope>
    <source>
        <strain evidence="3">DSM 44531</strain>
    </source>
</reference>
<sequence>MFRKEPVSPGDRVVVRRRHGNHATDVIGHVVTLDPLVVRPQKVGGLPSDAEAIRIDEPIVVRRLSPRRIRNSDIRAVETATARAFPGQEHSLIDAWLARSGSSITERSNSATPIGHSASLQPVPIDKIGQFYRERRMPVRLLIPERIGKPALHLVERNPNAWELGPEIITMTRSLEDLGDLPASKPDVEFRIDTEPDDAWLDMYHFRGRPLPPEALAELAEEIDGELGFGRLLAHAREPDEHTIAITRGTITSSDDGRVWLGYSAVEVAPDYRRQGLGIALGEHMLHWGASRGATNAYLQVLATNDAGIGLYDKLGFIEHHRHRYATLKLEGDLG</sequence>
<keyword evidence="3" id="KW-1185">Reference proteome</keyword>
<evidence type="ECO:0000313" key="3">
    <source>
        <dbReference type="Proteomes" id="UP000186292"/>
    </source>
</evidence>
<evidence type="ECO:0000313" key="2">
    <source>
        <dbReference type="EMBL" id="SIS45278.1"/>
    </source>
</evidence>
<accession>A0A1N7J7D6</accession>
<organism evidence="2 3">
    <name type="scientific">Corynebacterium appendicis CIP 107643</name>
    <dbReference type="NCBI Taxonomy" id="1161099"/>
    <lineage>
        <taxon>Bacteria</taxon>
        <taxon>Bacillati</taxon>
        <taxon>Actinomycetota</taxon>
        <taxon>Actinomycetes</taxon>
        <taxon>Mycobacteriales</taxon>
        <taxon>Corynebacteriaceae</taxon>
        <taxon>Corynebacterium</taxon>
    </lineage>
</organism>
<dbReference type="InterPro" id="IPR056935">
    <property type="entry name" value="Rv0428c-like_C"/>
</dbReference>
<evidence type="ECO:0000259" key="1">
    <source>
        <dbReference type="PROSITE" id="PS51186"/>
    </source>
</evidence>
<name>A0A1N7J7D6_9CORY</name>
<dbReference type="RefSeq" id="WP_076599015.1">
    <property type="nucleotide sequence ID" value="NZ_CP046976.1"/>
</dbReference>
<proteinExistence type="predicted"/>
<dbReference type="InterPro" id="IPR000182">
    <property type="entry name" value="GNAT_dom"/>
</dbReference>
<dbReference type="STRING" id="1161099.SAMN05444817_104118"/>
<feature type="domain" description="N-acetyltransferase" evidence="1">
    <location>
        <begin position="188"/>
        <end position="335"/>
    </location>
</feature>
<dbReference type="SUPFAM" id="SSF55729">
    <property type="entry name" value="Acyl-CoA N-acyltransferases (Nat)"/>
    <property type="match status" value="1"/>
</dbReference>
<dbReference type="EMBL" id="FTOF01000004">
    <property type="protein sequence ID" value="SIS45278.1"/>
    <property type="molecule type" value="Genomic_DNA"/>
</dbReference>
<dbReference type="Proteomes" id="UP000186292">
    <property type="component" value="Unassembled WGS sequence"/>
</dbReference>
<dbReference type="PANTHER" id="PTHR43072">
    <property type="entry name" value="N-ACETYLTRANSFERASE"/>
    <property type="match status" value="1"/>
</dbReference>
<dbReference type="CDD" id="cd04301">
    <property type="entry name" value="NAT_SF"/>
    <property type="match status" value="1"/>
</dbReference>
<dbReference type="PANTHER" id="PTHR43072:SF60">
    <property type="entry name" value="L-2,4-DIAMINOBUTYRIC ACID ACETYLTRANSFERASE"/>
    <property type="match status" value="1"/>
</dbReference>
<gene>
    <name evidence="2" type="ORF">SAMN05444817_104118</name>
</gene>
<keyword evidence="2" id="KW-0689">Ribosomal protein</keyword>
<protein>
    <submittedName>
        <fullName evidence="2">Ribosomal protein S18 acetylase RimI</fullName>
    </submittedName>
</protein>
<dbReference type="InterPro" id="IPR016181">
    <property type="entry name" value="Acyl_CoA_acyltransferase"/>
</dbReference>
<dbReference type="Pfam" id="PF24553">
    <property type="entry name" value="Rv0428c_C"/>
    <property type="match status" value="1"/>
</dbReference>
<dbReference type="OrthoDB" id="9775595at2"/>